<name>A0A085MU52_9BILA</name>
<evidence type="ECO:0000313" key="1">
    <source>
        <dbReference type="EMBL" id="KFD60748.1"/>
    </source>
</evidence>
<protein>
    <submittedName>
        <fullName evidence="1">Uncharacterized protein</fullName>
    </submittedName>
</protein>
<organism evidence="1">
    <name type="scientific">Trichuris suis</name>
    <name type="common">pig whipworm</name>
    <dbReference type="NCBI Taxonomy" id="68888"/>
    <lineage>
        <taxon>Eukaryota</taxon>
        <taxon>Metazoa</taxon>
        <taxon>Ecdysozoa</taxon>
        <taxon>Nematoda</taxon>
        <taxon>Enoplea</taxon>
        <taxon>Dorylaimia</taxon>
        <taxon>Trichinellida</taxon>
        <taxon>Trichuridae</taxon>
        <taxon>Trichuris</taxon>
    </lineage>
</organism>
<reference evidence="1" key="1">
    <citation type="journal article" date="2014" name="Nat. Genet.">
        <title>Genome and transcriptome of the porcine whipworm Trichuris suis.</title>
        <authorList>
            <person name="Jex A.R."/>
            <person name="Nejsum P."/>
            <person name="Schwarz E.M."/>
            <person name="Hu L."/>
            <person name="Young N.D."/>
            <person name="Hall R.S."/>
            <person name="Korhonen P.K."/>
            <person name="Liao S."/>
            <person name="Thamsborg S."/>
            <person name="Xia J."/>
            <person name="Xu P."/>
            <person name="Wang S."/>
            <person name="Scheerlinck J.P."/>
            <person name="Hofmann A."/>
            <person name="Sternberg P.W."/>
            <person name="Wang J."/>
            <person name="Gasser R.B."/>
        </authorList>
    </citation>
    <scope>NUCLEOTIDE SEQUENCE [LARGE SCALE GENOMIC DNA]</scope>
    <source>
        <strain evidence="1">DCEP-RM93F</strain>
    </source>
</reference>
<gene>
    <name evidence="1" type="ORF">M514_27064</name>
</gene>
<dbReference type="EMBL" id="KL367650">
    <property type="protein sequence ID" value="KFD60748.1"/>
    <property type="molecule type" value="Genomic_DNA"/>
</dbReference>
<dbReference type="Proteomes" id="UP000030758">
    <property type="component" value="Unassembled WGS sequence"/>
</dbReference>
<accession>A0A085MU52</accession>
<dbReference type="AlphaFoldDB" id="A0A085MU52"/>
<proteinExistence type="predicted"/>
<sequence>MTNEDLLNCDELGELLSAAEALKEKAMNADPDVGRSMQFGREVDSAVLVYKRIKQNE</sequence>